<feature type="transmembrane region" description="Helical" evidence="5">
    <location>
        <begin position="86"/>
        <end position="109"/>
    </location>
</feature>
<dbReference type="OrthoDB" id="9793283at2"/>
<comment type="caution">
    <text evidence="7">The sequence shown here is derived from an EMBL/GenBank/DDBJ whole genome shotgun (WGS) entry which is preliminary data.</text>
</comment>
<dbReference type="Gene3D" id="1.20.1250.20">
    <property type="entry name" value="MFS general substrate transporter like domains"/>
    <property type="match status" value="1"/>
</dbReference>
<evidence type="ECO:0000256" key="5">
    <source>
        <dbReference type="SAM" id="Phobius"/>
    </source>
</evidence>
<feature type="transmembrane region" description="Helical" evidence="5">
    <location>
        <begin position="21"/>
        <end position="42"/>
    </location>
</feature>
<dbReference type="GO" id="GO:0005886">
    <property type="term" value="C:plasma membrane"/>
    <property type="evidence" value="ECO:0007669"/>
    <property type="project" value="UniProtKB-SubCell"/>
</dbReference>
<feature type="transmembrane region" description="Helical" evidence="5">
    <location>
        <begin position="320"/>
        <end position="342"/>
    </location>
</feature>
<dbReference type="InterPro" id="IPR011701">
    <property type="entry name" value="MFS"/>
</dbReference>
<feature type="transmembrane region" description="Helical" evidence="5">
    <location>
        <begin position="115"/>
        <end position="138"/>
    </location>
</feature>
<dbReference type="PANTHER" id="PTHR23546:SF1">
    <property type="entry name" value="MEMBRANE PROTEIN"/>
    <property type="match status" value="1"/>
</dbReference>
<sequence>MAAPVTEQSPPPTAAPAKPQVSLVLFTVLIMFGSQMILNPIIAPLSREVGLAEWQVGLMVSTAALTLVITSQFWGRKSLSWGRKPVLVTATIVGGVAMASFAGLAWLGITGVLSGVALFVLMVLTRGLLFGSAMSAVVPTSQAYIADVTPTESERVKGMAGVGAMQGIAMVVGSSVGGLLAGFGLMVPLALIPGVIVIGSIVLATRLRRETRHELIPNPPRIRPNDSRVWPFLVAGLGMFTALGFIQIVTGFLIQDRYAPQPETAALYTGVALLCAGVGTILSQTIIVRRFNWPPVRLLRTGTAVAVAGFILMIPDVSLILFIPAIFLVGLGLGMATPGYIAGPSLLMSKAEQGGMAGLISANNGLTFVIAPTLATALYEWWSPLPIFVSVVAMSSVVVFLWTHPRFRTMATSTPEPVKVTTSAS</sequence>
<evidence type="ECO:0000256" key="1">
    <source>
        <dbReference type="ARBA" id="ARBA00004651"/>
    </source>
</evidence>
<keyword evidence="3 5" id="KW-1133">Transmembrane helix</keyword>
<evidence type="ECO:0000259" key="6">
    <source>
        <dbReference type="PROSITE" id="PS50850"/>
    </source>
</evidence>
<feature type="transmembrane region" description="Helical" evidence="5">
    <location>
        <begin position="298"/>
        <end position="314"/>
    </location>
</feature>
<dbReference type="RefSeq" id="WP_142035683.1">
    <property type="nucleotide sequence ID" value="NZ_JBHTGS010000001.1"/>
</dbReference>
<name>A0A543ASN0_9ACTN</name>
<keyword evidence="8" id="KW-1185">Reference proteome</keyword>
<feature type="transmembrane region" description="Helical" evidence="5">
    <location>
        <begin position="229"/>
        <end position="254"/>
    </location>
</feature>
<keyword evidence="2 5" id="KW-0812">Transmembrane</keyword>
<dbReference type="Proteomes" id="UP000317043">
    <property type="component" value="Unassembled WGS sequence"/>
</dbReference>
<evidence type="ECO:0000313" key="8">
    <source>
        <dbReference type="Proteomes" id="UP000317043"/>
    </source>
</evidence>
<organism evidence="7 8">
    <name type="scientific">Stackebrandtia endophytica</name>
    <dbReference type="NCBI Taxonomy" id="1496996"/>
    <lineage>
        <taxon>Bacteria</taxon>
        <taxon>Bacillati</taxon>
        <taxon>Actinomycetota</taxon>
        <taxon>Actinomycetes</taxon>
        <taxon>Glycomycetales</taxon>
        <taxon>Glycomycetaceae</taxon>
        <taxon>Stackebrandtia</taxon>
    </lineage>
</organism>
<dbReference type="InterPro" id="IPR036259">
    <property type="entry name" value="MFS_trans_sf"/>
</dbReference>
<dbReference type="SUPFAM" id="SSF103473">
    <property type="entry name" value="MFS general substrate transporter"/>
    <property type="match status" value="1"/>
</dbReference>
<keyword evidence="4 5" id="KW-0472">Membrane</keyword>
<comment type="subcellular location">
    <subcellularLocation>
        <location evidence="1">Cell membrane</location>
        <topology evidence="1">Multi-pass membrane protein</topology>
    </subcellularLocation>
</comment>
<evidence type="ECO:0000256" key="3">
    <source>
        <dbReference type="ARBA" id="ARBA00022989"/>
    </source>
</evidence>
<feature type="transmembrane region" description="Helical" evidence="5">
    <location>
        <begin position="266"/>
        <end position="286"/>
    </location>
</feature>
<feature type="domain" description="Major facilitator superfamily (MFS) profile" evidence="6">
    <location>
        <begin position="19"/>
        <end position="408"/>
    </location>
</feature>
<feature type="transmembrane region" description="Helical" evidence="5">
    <location>
        <begin position="354"/>
        <end position="375"/>
    </location>
</feature>
<reference evidence="7 8" key="1">
    <citation type="submission" date="2019-06" db="EMBL/GenBank/DDBJ databases">
        <title>Sequencing the genomes of 1000 actinobacteria strains.</title>
        <authorList>
            <person name="Klenk H.-P."/>
        </authorList>
    </citation>
    <scope>NUCLEOTIDE SEQUENCE [LARGE SCALE GENOMIC DNA]</scope>
    <source>
        <strain evidence="7 8">DSM 45928</strain>
    </source>
</reference>
<feature type="transmembrane region" description="Helical" evidence="5">
    <location>
        <begin position="189"/>
        <end position="208"/>
    </location>
</feature>
<dbReference type="AlphaFoldDB" id="A0A543ASN0"/>
<evidence type="ECO:0000256" key="2">
    <source>
        <dbReference type="ARBA" id="ARBA00022692"/>
    </source>
</evidence>
<dbReference type="InParanoid" id="A0A543ASN0"/>
<accession>A0A543ASN0</accession>
<evidence type="ECO:0000256" key="4">
    <source>
        <dbReference type="ARBA" id="ARBA00023136"/>
    </source>
</evidence>
<dbReference type="Pfam" id="PF07690">
    <property type="entry name" value="MFS_1"/>
    <property type="match status" value="1"/>
</dbReference>
<dbReference type="EMBL" id="VFOW01000001">
    <property type="protein sequence ID" value="TQL75589.1"/>
    <property type="molecule type" value="Genomic_DNA"/>
</dbReference>
<feature type="transmembrane region" description="Helical" evidence="5">
    <location>
        <begin position="381"/>
        <end position="402"/>
    </location>
</feature>
<dbReference type="InterPro" id="IPR020846">
    <property type="entry name" value="MFS_dom"/>
</dbReference>
<proteinExistence type="predicted"/>
<evidence type="ECO:0000313" key="7">
    <source>
        <dbReference type="EMBL" id="TQL75589.1"/>
    </source>
</evidence>
<protein>
    <submittedName>
        <fullName evidence="7">Putative MFS family arabinose efflux permease</fullName>
    </submittedName>
</protein>
<dbReference type="PANTHER" id="PTHR23546">
    <property type="entry name" value="TRANSPORT PROTEIN"/>
    <property type="match status" value="1"/>
</dbReference>
<gene>
    <name evidence="7" type="ORF">FB566_1096</name>
</gene>
<dbReference type="GO" id="GO:0022857">
    <property type="term" value="F:transmembrane transporter activity"/>
    <property type="evidence" value="ECO:0007669"/>
    <property type="project" value="InterPro"/>
</dbReference>
<dbReference type="PROSITE" id="PS50850">
    <property type="entry name" value="MFS"/>
    <property type="match status" value="1"/>
</dbReference>
<feature type="transmembrane region" description="Helical" evidence="5">
    <location>
        <begin position="54"/>
        <end position="74"/>
    </location>
</feature>